<dbReference type="PANTHER" id="PTHR30224:SF4">
    <property type="entry name" value="ELECTRON TRANSPORT PROTEIN YCCM-RELATED"/>
    <property type="match status" value="1"/>
</dbReference>
<evidence type="ECO:0000256" key="2">
    <source>
        <dbReference type="ARBA" id="ARBA00022475"/>
    </source>
</evidence>
<dbReference type="EMBL" id="LAZR01031180">
    <property type="protein sequence ID" value="KKL54493.1"/>
    <property type="molecule type" value="Genomic_DNA"/>
</dbReference>
<sequence length="310" mass="35334">IVVFDRKSFCRYGCLIGRISGLYALIAPIEVRSRAKSVCASCKTKDCFKGNAKGYGCPTYEYLGKMEKNTYCIMCMECIRSCEKENVAINIRPFGVDLLKVHQAQEDEAALLLVMLAMTSFHGLTMTPLWFAWTGWLEEWFGVGYMAAFTIGMIASLIVVPLFYFLVMVVTWIVLEKTISFMELILKTAYVFLPIALFYHLAHNVMHFAMEGEKIVSVVSDPFNWGWNLFGTALRPVGPLMSIYTVWYLQVFFIIIGHVWSLYIGHRVAIHLYESKKSLKAEFPMVVAVIVYSLISLYLVAQPMEMRSSM</sequence>
<dbReference type="PANTHER" id="PTHR30224">
    <property type="entry name" value="ELECTRON TRANSPORT PROTEIN"/>
    <property type="match status" value="1"/>
</dbReference>
<gene>
    <name evidence="5" type="ORF">LCGC14_2264840</name>
</gene>
<dbReference type="AlphaFoldDB" id="A0A0F9CYN0"/>
<comment type="caution">
    <text evidence="5">The sequence shown here is derived from an EMBL/GenBank/DDBJ whole genome shotgun (WGS) entry which is preliminary data.</text>
</comment>
<feature type="transmembrane region" description="Helical" evidence="4">
    <location>
        <begin position="184"/>
        <end position="202"/>
    </location>
</feature>
<accession>A0A0F9CYN0</accession>
<keyword evidence="3 4" id="KW-0472">Membrane</keyword>
<keyword evidence="2" id="KW-1003">Cell membrane</keyword>
<organism evidence="5">
    <name type="scientific">marine sediment metagenome</name>
    <dbReference type="NCBI Taxonomy" id="412755"/>
    <lineage>
        <taxon>unclassified sequences</taxon>
        <taxon>metagenomes</taxon>
        <taxon>ecological metagenomes</taxon>
    </lineage>
</organism>
<feature type="transmembrane region" description="Helical" evidence="4">
    <location>
        <begin position="283"/>
        <end position="301"/>
    </location>
</feature>
<feature type="transmembrane region" description="Helical" evidence="4">
    <location>
        <begin position="145"/>
        <end position="175"/>
    </location>
</feature>
<evidence type="ECO:0000256" key="1">
    <source>
        <dbReference type="ARBA" id="ARBA00004236"/>
    </source>
</evidence>
<evidence type="ECO:0000313" key="5">
    <source>
        <dbReference type="EMBL" id="KKL54493.1"/>
    </source>
</evidence>
<name>A0A0F9CYN0_9ZZZZ</name>
<dbReference type="PROSITE" id="PS00198">
    <property type="entry name" value="4FE4S_FER_1"/>
    <property type="match status" value="1"/>
</dbReference>
<dbReference type="InterPro" id="IPR052378">
    <property type="entry name" value="NosR_regulator"/>
</dbReference>
<evidence type="ECO:0000256" key="3">
    <source>
        <dbReference type="ARBA" id="ARBA00023136"/>
    </source>
</evidence>
<protein>
    <recommendedName>
        <fullName evidence="6">4Fe-4S ferredoxin-type domain-containing protein</fullName>
    </recommendedName>
</protein>
<evidence type="ECO:0008006" key="6">
    <source>
        <dbReference type="Google" id="ProtNLM"/>
    </source>
</evidence>
<feature type="non-terminal residue" evidence="5">
    <location>
        <position position="1"/>
    </location>
</feature>
<keyword evidence="4" id="KW-1133">Transmembrane helix</keyword>
<keyword evidence="4" id="KW-0812">Transmembrane</keyword>
<comment type="subcellular location">
    <subcellularLocation>
        <location evidence="1">Cell membrane</location>
    </subcellularLocation>
</comment>
<dbReference type="InterPro" id="IPR017900">
    <property type="entry name" value="4Fe4S_Fe_S_CS"/>
</dbReference>
<dbReference type="GO" id="GO:0005886">
    <property type="term" value="C:plasma membrane"/>
    <property type="evidence" value="ECO:0007669"/>
    <property type="project" value="UniProtKB-SubCell"/>
</dbReference>
<proteinExistence type="predicted"/>
<feature type="transmembrane region" description="Helical" evidence="4">
    <location>
        <begin position="244"/>
        <end position="263"/>
    </location>
</feature>
<feature type="transmembrane region" description="Helical" evidence="4">
    <location>
        <begin position="109"/>
        <end position="133"/>
    </location>
</feature>
<evidence type="ECO:0000256" key="4">
    <source>
        <dbReference type="SAM" id="Phobius"/>
    </source>
</evidence>
<reference evidence="5" key="1">
    <citation type="journal article" date="2015" name="Nature">
        <title>Complex archaea that bridge the gap between prokaryotes and eukaryotes.</title>
        <authorList>
            <person name="Spang A."/>
            <person name="Saw J.H."/>
            <person name="Jorgensen S.L."/>
            <person name="Zaremba-Niedzwiedzka K."/>
            <person name="Martijn J."/>
            <person name="Lind A.E."/>
            <person name="van Eijk R."/>
            <person name="Schleper C."/>
            <person name="Guy L."/>
            <person name="Ettema T.J."/>
        </authorList>
    </citation>
    <scope>NUCLEOTIDE SEQUENCE</scope>
</reference>